<feature type="domain" description="DinB-like" evidence="1">
    <location>
        <begin position="101"/>
        <end position="245"/>
    </location>
</feature>
<keyword evidence="3" id="KW-1185">Reference proteome</keyword>
<dbReference type="InterPro" id="IPR024775">
    <property type="entry name" value="DinB-like"/>
</dbReference>
<dbReference type="Gene3D" id="1.20.120.450">
    <property type="entry name" value="dinb family like domain"/>
    <property type="match status" value="1"/>
</dbReference>
<name>A0A6M1QXU1_9ACTN</name>
<organism evidence="2 3">
    <name type="scientific">Nocardioides turkmenicus</name>
    <dbReference type="NCBI Taxonomy" id="2711220"/>
    <lineage>
        <taxon>Bacteria</taxon>
        <taxon>Bacillati</taxon>
        <taxon>Actinomycetota</taxon>
        <taxon>Actinomycetes</taxon>
        <taxon>Propionibacteriales</taxon>
        <taxon>Nocardioidaceae</taxon>
        <taxon>Nocardioides</taxon>
    </lineage>
</organism>
<evidence type="ECO:0000313" key="3">
    <source>
        <dbReference type="Proteomes" id="UP000483261"/>
    </source>
</evidence>
<dbReference type="InterPro" id="IPR001646">
    <property type="entry name" value="5peptide_repeat"/>
</dbReference>
<dbReference type="RefSeq" id="WP_165112481.1">
    <property type="nucleotide sequence ID" value="NZ_JAALAA010000017.1"/>
</dbReference>
<proteinExistence type="predicted"/>
<dbReference type="InterPro" id="IPR034660">
    <property type="entry name" value="DinB/YfiT-like"/>
</dbReference>
<reference evidence="2 3" key="1">
    <citation type="submission" date="2020-02" db="EMBL/GenBank/DDBJ databases">
        <title>Whole-genome analyses of novel actinobacteria.</title>
        <authorList>
            <person name="Sahin N."/>
        </authorList>
    </citation>
    <scope>NUCLEOTIDE SEQUENCE [LARGE SCALE GENOMIC DNA]</scope>
    <source>
        <strain evidence="2 3">KC13</strain>
    </source>
</reference>
<dbReference type="Gene3D" id="2.160.20.80">
    <property type="entry name" value="E3 ubiquitin-protein ligase SopA"/>
    <property type="match status" value="1"/>
</dbReference>
<comment type="caution">
    <text evidence="2">The sequence shown here is derived from an EMBL/GenBank/DDBJ whole genome shotgun (WGS) entry which is preliminary data.</text>
</comment>
<dbReference type="Proteomes" id="UP000483261">
    <property type="component" value="Unassembled WGS sequence"/>
</dbReference>
<sequence>MAEFGKEDLSGSTFDWTDLSGSTFRAASLSNVTIRGTDLHHVKMTGVELYDVDISGEIKDVRINGVDVTDYVAQELMRREPDLAKMRPDDPAGFAEAWNLLEQLWDGTLDRARRLDPALLHEQVDGEWSFIETLRHLSFATASWVHCAIGGDPAPWHPLDLPWDEAPDDKGFPRDRSVRPSLDEVLELRRARQAVVRRVVEGLTEEALAAETVPPEEAGWPPPRPFTVKECLSIVLNEEWWHRTYAERDLAILESRSP</sequence>
<dbReference type="Pfam" id="PF00805">
    <property type="entry name" value="Pentapeptide"/>
    <property type="match status" value="1"/>
</dbReference>
<gene>
    <name evidence="2" type="ORF">G5C66_18890</name>
</gene>
<evidence type="ECO:0000313" key="2">
    <source>
        <dbReference type="EMBL" id="NGN94793.1"/>
    </source>
</evidence>
<protein>
    <submittedName>
        <fullName evidence="2">DinB family protein</fullName>
    </submittedName>
</protein>
<dbReference type="AlphaFoldDB" id="A0A6M1QXU1"/>
<evidence type="ECO:0000259" key="1">
    <source>
        <dbReference type="Pfam" id="PF12867"/>
    </source>
</evidence>
<dbReference type="Pfam" id="PF12867">
    <property type="entry name" value="DinB_2"/>
    <property type="match status" value="1"/>
</dbReference>
<dbReference type="SUPFAM" id="SSF109854">
    <property type="entry name" value="DinB/YfiT-like putative metalloenzymes"/>
    <property type="match status" value="1"/>
</dbReference>
<accession>A0A6M1QXU1</accession>
<dbReference type="EMBL" id="JAALAA010000017">
    <property type="protein sequence ID" value="NGN94793.1"/>
    <property type="molecule type" value="Genomic_DNA"/>
</dbReference>
<dbReference type="SUPFAM" id="SSF141571">
    <property type="entry name" value="Pentapeptide repeat-like"/>
    <property type="match status" value="1"/>
</dbReference>